<feature type="compositionally biased region" description="Low complexity" evidence="1">
    <location>
        <begin position="11"/>
        <end position="21"/>
    </location>
</feature>
<protein>
    <submittedName>
        <fullName evidence="3">Polysaccharide pyruvyl transferase CsaB</fullName>
    </submittedName>
</protein>
<evidence type="ECO:0000313" key="3">
    <source>
        <dbReference type="EMBL" id="BDG61705.1"/>
    </source>
</evidence>
<organism evidence="3 4">
    <name type="scientific">Caldinitratiruptor microaerophilus</name>
    <dbReference type="NCBI Taxonomy" id="671077"/>
    <lineage>
        <taxon>Bacteria</taxon>
        <taxon>Bacillati</taxon>
        <taxon>Bacillota</taxon>
        <taxon>Clostridia</taxon>
        <taxon>Eubacteriales</taxon>
        <taxon>Symbiobacteriaceae</taxon>
        <taxon>Caldinitratiruptor</taxon>
    </lineage>
</organism>
<evidence type="ECO:0000256" key="1">
    <source>
        <dbReference type="SAM" id="MobiDB-lite"/>
    </source>
</evidence>
<dbReference type="InterPro" id="IPR007345">
    <property type="entry name" value="Polysacch_pyruvyl_Trfase"/>
</dbReference>
<accession>A0AA35CPZ1</accession>
<dbReference type="PANTHER" id="PTHR36836">
    <property type="entry name" value="COLANIC ACID BIOSYNTHESIS PROTEIN WCAK"/>
    <property type="match status" value="1"/>
</dbReference>
<feature type="compositionally biased region" description="Gly residues" evidence="1">
    <location>
        <begin position="1"/>
        <end position="10"/>
    </location>
</feature>
<dbReference type="SUPFAM" id="SSF53756">
    <property type="entry name" value="UDP-Glycosyltransferase/glycogen phosphorylase"/>
    <property type="match status" value="1"/>
</dbReference>
<dbReference type="PANTHER" id="PTHR36836:SF1">
    <property type="entry name" value="COLANIC ACID BIOSYNTHESIS PROTEIN WCAK"/>
    <property type="match status" value="1"/>
</dbReference>
<keyword evidence="4" id="KW-1185">Reference proteome</keyword>
<name>A0AA35CPZ1_9FIRM</name>
<dbReference type="KEGG" id="cmic:caldi_27950"/>
<feature type="region of interest" description="Disordered" evidence="1">
    <location>
        <begin position="1"/>
        <end position="21"/>
    </location>
</feature>
<dbReference type="EMBL" id="AP025628">
    <property type="protein sequence ID" value="BDG61705.1"/>
    <property type="molecule type" value="Genomic_DNA"/>
</dbReference>
<dbReference type="GO" id="GO:0016740">
    <property type="term" value="F:transferase activity"/>
    <property type="evidence" value="ECO:0007669"/>
    <property type="project" value="UniProtKB-KW"/>
</dbReference>
<evidence type="ECO:0000259" key="2">
    <source>
        <dbReference type="Pfam" id="PF04230"/>
    </source>
</evidence>
<keyword evidence="3" id="KW-0808">Transferase</keyword>
<reference evidence="3" key="1">
    <citation type="submission" date="2022-03" db="EMBL/GenBank/DDBJ databases">
        <title>Complete genome sequence of Caldinitratiruptor microaerophilus.</title>
        <authorList>
            <person name="Mukaiyama R."/>
            <person name="Nishiyama T."/>
            <person name="Ueda K."/>
        </authorList>
    </citation>
    <scope>NUCLEOTIDE SEQUENCE</scope>
    <source>
        <strain evidence="3">JCM 16183</strain>
    </source>
</reference>
<sequence length="396" mass="41702">MGGGSPGPGGSPVSPSGRPAAGGAPPRVLVYGYYGFRNAGDEAILAGIVRAFRKVEPGTEFVVVSGKAAETRRVHGVEAVSRNRIRRIWQEMGRADLVLAGGGSLLQDVTGLRSIPFYLGLAVMAMLRGRPVVFHAQGVGPIRRWPGRLLTRLVASRVALITVRDPESGEFLYRLGVRHPRLFVAADAALALEPGDPARGRRLLAAAGVSLPPRDSGGPLIGVSVRPWPGRGEPGWHRLAEALDGLARRTGGTVVFLPLQPPADLQVARAVAEAMAEPAAVPHADGWTYRDALDAVAACDLLVGMRYHALVFAAMAGVPPVGVSYDPKIDAFLRQVGAVTAGSVQDLDPQALVEAGLAALKGRAVEGRRLRAVTARLAADAMQAARLALDFVRRRS</sequence>
<dbReference type="NCBIfam" id="TIGR03609">
    <property type="entry name" value="S_layer_CsaB"/>
    <property type="match status" value="1"/>
</dbReference>
<feature type="domain" description="Polysaccharide pyruvyl transferase" evidence="2">
    <location>
        <begin position="38"/>
        <end position="327"/>
    </location>
</feature>
<dbReference type="AlphaFoldDB" id="A0AA35CPZ1"/>
<proteinExistence type="predicted"/>
<dbReference type="Proteomes" id="UP001163687">
    <property type="component" value="Chromosome"/>
</dbReference>
<dbReference type="InterPro" id="IPR019896">
    <property type="entry name" value="Polysacch_pyruvyl_Trfase_CsaB"/>
</dbReference>
<dbReference type="Pfam" id="PF04230">
    <property type="entry name" value="PS_pyruv_trans"/>
    <property type="match status" value="1"/>
</dbReference>
<gene>
    <name evidence="3" type="ORF">caldi_27950</name>
</gene>
<evidence type="ECO:0000313" key="4">
    <source>
        <dbReference type="Proteomes" id="UP001163687"/>
    </source>
</evidence>